<comment type="caution">
    <text evidence="3">The sequence shown here is derived from an EMBL/GenBank/DDBJ whole genome shotgun (WGS) entry which is preliminary data.</text>
</comment>
<sequence length="149" mass="16541">MPRCIERTYLGIRQGACARCDTYISASRGGAPNRFPPHRCRRKGRVAVMRYRLTFVAGLALGYVLGTRAGRERYEQLKKSAREVAQNPAVRNTAETAAQQGREFAGKAYHAVSEKVGDHVPDSVAERVRSLRERNTNGTGEDDWGTSNT</sequence>
<feature type="compositionally biased region" description="Acidic residues" evidence="1">
    <location>
        <begin position="140"/>
        <end position="149"/>
    </location>
</feature>
<evidence type="ECO:0000313" key="3">
    <source>
        <dbReference type="EMBL" id="GGN56311.1"/>
    </source>
</evidence>
<dbReference type="Proteomes" id="UP000600365">
    <property type="component" value="Unassembled WGS sequence"/>
</dbReference>
<protein>
    <recommendedName>
        <fullName evidence="5">YtxH domain-containing protein</fullName>
    </recommendedName>
</protein>
<feature type="transmembrane region" description="Helical" evidence="2">
    <location>
        <begin position="49"/>
        <end position="66"/>
    </location>
</feature>
<keyword evidence="4" id="KW-1185">Reference proteome</keyword>
<evidence type="ECO:0000256" key="1">
    <source>
        <dbReference type="SAM" id="MobiDB-lite"/>
    </source>
</evidence>
<keyword evidence="2" id="KW-0812">Transmembrane</keyword>
<dbReference type="EMBL" id="BMMM01000002">
    <property type="protein sequence ID" value="GGN56311.1"/>
    <property type="molecule type" value="Genomic_DNA"/>
</dbReference>
<evidence type="ECO:0008006" key="5">
    <source>
        <dbReference type="Google" id="ProtNLM"/>
    </source>
</evidence>
<name>A0A918D1E8_9ACTN</name>
<feature type="region of interest" description="Disordered" evidence="1">
    <location>
        <begin position="129"/>
        <end position="149"/>
    </location>
</feature>
<proteinExistence type="predicted"/>
<evidence type="ECO:0000256" key="2">
    <source>
        <dbReference type="SAM" id="Phobius"/>
    </source>
</evidence>
<keyword evidence="2" id="KW-0472">Membrane</keyword>
<reference evidence="3 4" key="1">
    <citation type="journal article" date="2014" name="Int. J. Syst. Evol. Microbiol.">
        <title>Complete genome sequence of Corynebacterium casei LMG S-19264T (=DSM 44701T), isolated from a smear-ripened cheese.</title>
        <authorList>
            <consortium name="US DOE Joint Genome Institute (JGI-PGF)"/>
            <person name="Walter F."/>
            <person name="Albersmeier A."/>
            <person name="Kalinowski J."/>
            <person name="Ruckert C."/>
        </authorList>
    </citation>
    <scope>NUCLEOTIDE SEQUENCE [LARGE SCALE GENOMIC DNA]</scope>
    <source>
        <strain evidence="3 4">CGMCC 4.7111</strain>
    </source>
</reference>
<accession>A0A918D1E8</accession>
<dbReference type="AlphaFoldDB" id="A0A918D1E8"/>
<keyword evidence="2" id="KW-1133">Transmembrane helix</keyword>
<evidence type="ECO:0000313" key="4">
    <source>
        <dbReference type="Proteomes" id="UP000600365"/>
    </source>
</evidence>
<organism evidence="3 4">
    <name type="scientific">Streptomyces albiflavescens</name>
    <dbReference type="NCBI Taxonomy" id="1623582"/>
    <lineage>
        <taxon>Bacteria</taxon>
        <taxon>Bacillati</taxon>
        <taxon>Actinomycetota</taxon>
        <taxon>Actinomycetes</taxon>
        <taxon>Kitasatosporales</taxon>
        <taxon>Streptomycetaceae</taxon>
        <taxon>Streptomyces</taxon>
    </lineage>
</organism>
<gene>
    <name evidence="3" type="ORF">GCM10011579_017210</name>
</gene>